<dbReference type="PANTHER" id="PTHR43133">
    <property type="entry name" value="RNA POLYMERASE ECF-TYPE SIGMA FACTO"/>
    <property type="match status" value="1"/>
</dbReference>
<dbReference type="GO" id="GO:0016987">
    <property type="term" value="F:sigma factor activity"/>
    <property type="evidence" value="ECO:0007669"/>
    <property type="project" value="UniProtKB-KW"/>
</dbReference>
<evidence type="ECO:0000313" key="8">
    <source>
        <dbReference type="Proteomes" id="UP000293874"/>
    </source>
</evidence>
<gene>
    <name evidence="7" type="ORF">EV199_2162</name>
</gene>
<dbReference type="RefSeq" id="WP_130540588.1">
    <property type="nucleotide sequence ID" value="NZ_CP042431.1"/>
</dbReference>
<dbReference type="InterPro" id="IPR007627">
    <property type="entry name" value="RNA_pol_sigma70_r2"/>
</dbReference>
<proteinExistence type="inferred from homology"/>
<evidence type="ECO:0000256" key="1">
    <source>
        <dbReference type="ARBA" id="ARBA00010641"/>
    </source>
</evidence>
<dbReference type="Gene3D" id="1.10.1740.10">
    <property type="match status" value="1"/>
</dbReference>
<dbReference type="Proteomes" id="UP000293874">
    <property type="component" value="Unassembled WGS sequence"/>
</dbReference>
<dbReference type="SUPFAM" id="SSF88659">
    <property type="entry name" value="Sigma3 and sigma4 domains of RNA polymerase sigma factors"/>
    <property type="match status" value="1"/>
</dbReference>
<name>A0A4Q7N5F7_9BACT</name>
<accession>A0A4Q7N5F7</accession>
<keyword evidence="4" id="KW-0804">Transcription</keyword>
<keyword evidence="3" id="KW-0731">Sigma factor</keyword>
<dbReference type="InterPro" id="IPR013324">
    <property type="entry name" value="RNA_pol_sigma_r3/r4-like"/>
</dbReference>
<comment type="similarity">
    <text evidence="1">Belongs to the sigma-70 factor family. ECF subfamily.</text>
</comment>
<dbReference type="NCBIfam" id="TIGR02937">
    <property type="entry name" value="sigma70-ECF"/>
    <property type="match status" value="1"/>
</dbReference>
<reference evidence="7 8" key="1">
    <citation type="submission" date="2019-02" db="EMBL/GenBank/DDBJ databases">
        <title>Genomic Encyclopedia of Type Strains, Phase IV (KMG-IV): sequencing the most valuable type-strain genomes for metagenomic binning, comparative biology and taxonomic classification.</title>
        <authorList>
            <person name="Goeker M."/>
        </authorList>
    </citation>
    <scope>NUCLEOTIDE SEQUENCE [LARGE SCALE GENOMIC DNA]</scope>
    <source>
        <strain evidence="7 8">DSM 18116</strain>
    </source>
</reference>
<dbReference type="InterPro" id="IPR014284">
    <property type="entry name" value="RNA_pol_sigma-70_dom"/>
</dbReference>
<keyword evidence="8" id="KW-1185">Reference proteome</keyword>
<evidence type="ECO:0000256" key="4">
    <source>
        <dbReference type="ARBA" id="ARBA00023163"/>
    </source>
</evidence>
<feature type="domain" description="RNA polymerase sigma-70 region 2" evidence="5">
    <location>
        <begin position="27"/>
        <end position="92"/>
    </location>
</feature>
<dbReference type="GO" id="GO:0006352">
    <property type="term" value="P:DNA-templated transcription initiation"/>
    <property type="evidence" value="ECO:0007669"/>
    <property type="project" value="InterPro"/>
</dbReference>
<dbReference type="GO" id="GO:0003677">
    <property type="term" value="F:DNA binding"/>
    <property type="evidence" value="ECO:0007669"/>
    <property type="project" value="InterPro"/>
</dbReference>
<dbReference type="Pfam" id="PF08281">
    <property type="entry name" value="Sigma70_r4_2"/>
    <property type="match status" value="1"/>
</dbReference>
<dbReference type="InterPro" id="IPR013249">
    <property type="entry name" value="RNA_pol_sigma70_r4_t2"/>
</dbReference>
<evidence type="ECO:0000259" key="5">
    <source>
        <dbReference type="Pfam" id="PF04542"/>
    </source>
</evidence>
<evidence type="ECO:0000256" key="3">
    <source>
        <dbReference type="ARBA" id="ARBA00023082"/>
    </source>
</evidence>
<feature type="domain" description="RNA polymerase sigma factor 70 region 4 type 2" evidence="6">
    <location>
        <begin position="122"/>
        <end position="170"/>
    </location>
</feature>
<organism evidence="7 8">
    <name type="scientific">Pseudobacter ginsenosidimutans</name>
    <dbReference type="NCBI Taxonomy" id="661488"/>
    <lineage>
        <taxon>Bacteria</taxon>
        <taxon>Pseudomonadati</taxon>
        <taxon>Bacteroidota</taxon>
        <taxon>Chitinophagia</taxon>
        <taxon>Chitinophagales</taxon>
        <taxon>Chitinophagaceae</taxon>
        <taxon>Pseudobacter</taxon>
    </lineage>
</organism>
<dbReference type="EMBL" id="SGXA01000001">
    <property type="protein sequence ID" value="RZS76282.1"/>
    <property type="molecule type" value="Genomic_DNA"/>
</dbReference>
<evidence type="ECO:0000313" key="7">
    <source>
        <dbReference type="EMBL" id="RZS76282.1"/>
    </source>
</evidence>
<sequence>MQENNTNRDFELFALIAEGDESAFEQLYNLYLPELYPVIFNIVKSELLVKDIIQELFLYLWMDREKLNGVDQPRNWIFKIAYNRSYSWLKKQIIRERAAQQMSTQEAENATEEAVHFSEASRLVLAAINELPPKSQQIYRLSREAGLKPAVIADQLGMDVQAVKNSLYRSGKALKAALASKGIIVPIALLLTRL</sequence>
<comment type="caution">
    <text evidence="7">The sequence shown here is derived from an EMBL/GenBank/DDBJ whole genome shotgun (WGS) entry which is preliminary data.</text>
</comment>
<keyword evidence="2" id="KW-0805">Transcription regulation</keyword>
<dbReference type="Gene3D" id="1.10.10.10">
    <property type="entry name" value="Winged helix-like DNA-binding domain superfamily/Winged helix DNA-binding domain"/>
    <property type="match status" value="1"/>
</dbReference>
<dbReference type="PANTHER" id="PTHR43133:SF46">
    <property type="entry name" value="RNA POLYMERASE SIGMA-70 FACTOR ECF SUBFAMILY"/>
    <property type="match status" value="1"/>
</dbReference>
<protein>
    <submittedName>
        <fullName evidence="7">RNA polymerase sigma-70 factor (ECF subfamily)</fullName>
    </submittedName>
</protein>
<dbReference type="AlphaFoldDB" id="A0A4Q7N5F7"/>
<evidence type="ECO:0000259" key="6">
    <source>
        <dbReference type="Pfam" id="PF08281"/>
    </source>
</evidence>
<dbReference type="Pfam" id="PF04542">
    <property type="entry name" value="Sigma70_r2"/>
    <property type="match status" value="1"/>
</dbReference>
<dbReference type="InterPro" id="IPR013325">
    <property type="entry name" value="RNA_pol_sigma_r2"/>
</dbReference>
<dbReference type="SUPFAM" id="SSF88946">
    <property type="entry name" value="Sigma2 domain of RNA polymerase sigma factors"/>
    <property type="match status" value="1"/>
</dbReference>
<dbReference type="InterPro" id="IPR036388">
    <property type="entry name" value="WH-like_DNA-bd_sf"/>
</dbReference>
<dbReference type="InterPro" id="IPR039425">
    <property type="entry name" value="RNA_pol_sigma-70-like"/>
</dbReference>
<dbReference type="OrthoDB" id="799938at2"/>
<evidence type="ECO:0000256" key="2">
    <source>
        <dbReference type="ARBA" id="ARBA00023015"/>
    </source>
</evidence>